<keyword evidence="3" id="KW-0698">rRNA processing</keyword>
<comment type="subcellular location">
    <subcellularLocation>
        <location evidence="1">Nucleus</location>
        <location evidence="1">Nucleolus</location>
    </subcellularLocation>
</comment>
<keyword evidence="4" id="KW-0539">Nucleus</keyword>
<evidence type="ECO:0000256" key="6">
    <source>
        <dbReference type="ARBA" id="ARBA00038503"/>
    </source>
</evidence>
<dbReference type="SUPFAM" id="SSF88723">
    <property type="entry name" value="PIN domain-like"/>
    <property type="match status" value="1"/>
</dbReference>
<feature type="compositionally biased region" description="Basic residues" evidence="7">
    <location>
        <begin position="138"/>
        <end position="151"/>
    </location>
</feature>
<evidence type="ECO:0000313" key="9">
    <source>
        <dbReference type="EMBL" id="CAD6190322.1"/>
    </source>
</evidence>
<evidence type="ECO:0000256" key="2">
    <source>
        <dbReference type="ARBA" id="ARBA00022517"/>
    </source>
</evidence>
<evidence type="ECO:0000259" key="8">
    <source>
        <dbReference type="Pfam" id="PF24779"/>
    </source>
</evidence>
<accession>A0A8S1H4T2</accession>
<keyword evidence="10" id="KW-1185">Reference proteome</keyword>
<dbReference type="AlphaFoldDB" id="A0A8S1H4T2"/>
<feature type="region of interest" description="Disordered" evidence="7">
    <location>
        <begin position="131"/>
        <end position="151"/>
    </location>
</feature>
<evidence type="ECO:0000256" key="1">
    <source>
        <dbReference type="ARBA" id="ARBA00004604"/>
    </source>
</evidence>
<dbReference type="GO" id="GO:0032040">
    <property type="term" value="C:small-subunit processome"/>
    <property type="evidence" value="ECO:0007669"/>
    <property type="project" value="InterPro"/>
</dbReference>
<evidence type="ECO:0000313" key="10">
    <source>
        <dbReference type="Proteomes" id="UP000835052"/>
    </source>
</evidence>
<dbReference type="PANTHER" id="PTHR12416">
    <property type="entry name" value="RRNA-PROCESSING PROTEIN UTP23 HOMOLOG"/>
    <property type="match status" value="1"/>
</dbReference>
<evidence type="ECO:0000256" key="5">
    <source>
        <dbReference type="ARBA" id="ARBA00037300"/>
    </source>
</evidence>
<evidence type="ECO:0000256" key="3">
    <source>
        <dbReference type="ARBA" id="ARBA00022552"/>
    </source>
</evidence>
<dbReference type="OrthoDB" id="25675at2759"/>
<evidence type="ECO:0000256" key="4">
    <source>
        <dbReference type="ARBA" id="ARBA00023242"/>
    </source>
</evidence>
<proteinExistence type="inferred from homology"/>
<comment type="similarity">
    <text evidence="6">Belongs to the UTP23/FCF1 family. UTP23 subfamily.</text>
</comment>
<feature type="domain" description="UTP23 sensor motif region" evidence="8">
    <location>
        <begin position="137"/>
        <end position="155"/>
    </location>
</feature>
<sequence length="184" mass="20704">MEQMSKYLGEETHIHTTKCVVDELEKFGPLLYGALVICKQFEVAPCPHNGGRSAAECIAHMARRSSKGKTKFFIATQDEELTEKLRTIPGTPILYIKYNAILLDKVSKASEDNVQNGQAEIEQLRKIKEELLPEGPQKKRKRKKGANPLSCKKKKVVVKDLQQSSGARTVIGKRRRAKKKSEDV</sequence>
<dbReference type="Gene3D" id="3.40.50.1010">
    <property type="entry name" value="5'-nuclease"/>
    <property type="match status" value="1"/>
</dbReference>
<dbReference type="GO" id="GO:0006364">
    <property type="term" value="P:rRNA processing"/>
    <property type="evidence" value="ECO:0007669"/>
    <property type="project" value="UniProtKB-KW"/>
</dbReference>
<dbReference type="InterPro" id="IPR006984">
    <property type="entry name" value="Fcf1/UTP23"/>
</dbReference>
<keyword evidence="2" id="KW-0690">Ribosome biogenesis</keyword>
<gene>
    <name evidence="9" type="ORF">CAUJ_LOCUS6241</name>
</gene>
<dbReference type="Pfam" id="PF24779">
    <property type="entry name" value="UTP23_sensor"/>
    <property type="match status" value="1"/>
</dbReference>
<dbReference type="Pfam" id="PF04900">
    <property type="entry name" value="Fcf1"/>
    <property type="match status" value="1"/>
</dbReference>
<evidence type="ECO:0000256" key="7">
    <source>
        <dbReference type="SAM" id="MobiDB-lite"/>
    </source>
</evidence>
<dbReference type="Proteomes" id="UP000835052">
    <property type="component" value="Unassembled WGS sequence"/>
</dbReference>
<name>A0A8S1H4T2_9PELO</name>
<comment type="caution">
    <text evidence="9">The sequence shown here is derived from an EMBL/GenBank/DDBJ whole genome shotgun (WGS) entry which is preliminary data.</text>
</comment>
<dbReference type="InterPro" id="IPR029060">
    <property type="entry name" value="PIN-like_dom_sf"/>
</dbReference>
<protein>
    <recommendedName>
        <fullName evidence="8">UTP23 sensor motif region domain-containing protein</fullName>
    </recommendedName>
</protein>
<reference evidence="9" key="1">
    <citation type="submission" date="2020-10" db="EMBL/GenBank/DDBJ databases">
        <authorList>
            <person name="Kikuchi T."/>
        </authorList>
    </citation>
    <scope>NUCLEOTIDE SEQUENCE</scope>
    <source>
        <strain evidence="9">NKZ352</strain>
    </source>
</reference>
<organism evidence="9 10">
    <name type="scientific">Caenorhabditis auriculariae</name>
    <dbReference type="NCBI Taxonomy" id="2777116"/>
    <lineage>
        <taxon>Eukaryota</taxon>
        <taxon>Metazoa</taxon>
        <taxon>Ecdysozoa</taxon>
        <taxon>Nematoda</taxon>
        <taxon>Chromadorea</taxon>
        <taxon>Rhabditida</taxon>
        <taxon>Rhabditina</taxon>
        <taxon>Rhabditomorpha</taxon>
        <taxon>Rhabditoidea</taxon>
        <taxon>Rhabditidae</taxon>
        <taxon>Peloderinae</taxon>
        <taxon>Caenorhabditis</taxon>
    </lineage>
</organism>
<dbReference type="EMBL" id="CAJGYM010000015">
    <property type="protein sequence ID" value="CAD6190322.1"/>
    <property type="molecule type" value="Genomic_DNA"/>
</dbReference>
<comment type="function">
    <text evidence="5">Involved in rRNA-processing and ribosome biogenesis.</text>
</comment>
<dbReference type="InterPro" id="IPR057776">
    <property type="entry name" value="UTP23_sensor"/>
</dbReference>